<evidence type="ECO:0000313" key="5">
    <source>
        <dbReference type="Proteomes" id="UP000003167"/>
    </source>
</evidence>
<evidence type="ECO:0000313" key="4">
    <source>
        <dbReference type="EMBL" id="EHO70847.1"/>
    </source>
</evidence>
<dbReference type="Pfam" id="PF01464">
    <property type="entry name" value="SLT"/>
    <property type="match status" value="1"/>
</dbReference>
<feature type="domain" description="Transglycosylase SLT" evidence="3">
    <location>
        <begin position="213"/>
        <end position="317"/>
    </location>
</feature>
<reference evidence="4 5" key="1">
    <citation type="submission" date="2011-12" db="EMBL/GenBank/DDBJ databases">
        <title>The Genome Sequence of Prevotella maculosa OT 289.</title>
        <authorList>
            <consortium name="The Broad Institute Genome Sequencing Platform"/>
            <person name="Earl A."/>
            <person name="Ward D."/>
            <person name="Feldgarden M."/>
            <person name="Gevers D."/>
            <person name="Izard J."/>
            <person name="Blanton J.M."/>
            <person name="Mathney J."/>
            <person name="Tanner A.C."/>
            <person name="Dewhirst F.E."/>
            <person name="Young S.K."/>
            <person name="Zeng Q."/>
            <person name="Gargeya S."/>
            <person name="Fitzgerald M."/>
            <person name="Haas B."/>
            <person name="Abouelleil A."/>
            <person name="Alvarado L."/>
            <person name="Arachchi H.M."/>
            <person name="Berlin A."/>
            <person name="Chapman S.B."/>
            <person name="Gearin G."/>
            <person name="Goldberg J."/>
            <person name="Griggs A."/>
            <person name="Gujja S."/>
            <person name="Hansen M."/>
            <person name="Heiman D."/>
            <person name="Howarth C."/>
            <person name="Larimer J."/>
            <person name="Lui A."/>
            <person name="MacDonald P.J.P."/>
            <person name="McCowen C."/>
            <person name="Montmayeur A."/>
            <person name="Murphy C."/>
            <person name="Neiman D."/>
            <person name="Pearson M."/>
            <person name="Priest M."/>
            <person name="Roberts A."/>
            <person name="Saif S."/>
            <person name="Shea T."/>
            <person name="Sisk P."/>
            <person name="Stolte C."/>
            <person name="Sykes S."/>
            <person name="Wortman J."/>
            <person name="Nusbaum C."/>
            <person name="Birren B."/>
        </authorList>
    </citation>
    <scope>NUCLEOTIDE SEQUENCE [LARGE SCALE GENOMIC DNA]</scope>
    <source>
        <strain evidence="4 5">OT 289</strain>
    </source>
</reference>
<dbReference type="Gene3D" id="3.40.190.10">
    <property type="entry name" value="Periplasmic binding protein-like II"/>
    <property type="match status" value="1"/>
</dbReference>
<feature type="signal peptide" evidence="2">
    <location>
        <begin position="1"/>
        <end position="19"/>
    </location>
</feature>
<accession>H1HM54</accession>
<sequence length="406" mass="46164">MRYLLIGLTAGLLTVAMLASCNGKKEKVLTPWGEEVGSEDSLPKQGSFTLTDIQSNGELIVLTMSGPETYYDYRGRGMGLQYMLAEKFAEKLGVSLRVEVCRDTLELVRRLLAGDGDLIAFPLPRGYKHIEYCGAKMEAQHAQWAVRQHNEELADSLNSWFRPRMIAELKKEEAFLLSTRSVTRHVYSPMLDRSGGIISRWDIHFKQYAPLAGWDWRLMAAQCYQESTFDPQAHSWAGAYGLMQIMPRTADHLGLPREDLYNPERNIAAAAKYIRELSDRFSDIGNPIERCCYVLASYNGGFFHIRDAMALARKQGRNPNRWSDVREYVLRLSTPAYYNDPVVKYGYMRGSETVNYVNRIIDRWAQYRGFTHGGSTGTMGGSFKGFGDGFGNMKPSRAKHHNRFKL</sequence>
<gene>
    <name evidence="4" type="ORF">HMPREF9944_01248</name>
</gene>
<dbReference type="AlphaFoldDB" id="H1HM54"/>
<dbReference type="PATRIC" id="fig|999422.3.peg.1288"/>
<dbReference type="PANTHER" id="PTHR37423">
    <property type="entry name" value="SOLUBLE LYTIC MUREIN TRANSGLYCOSYLASE-RELATED"/>
    <property type="match status" value="1"/>
</dbReference>
<proteinExistence type="inferred from homology"/>
<keyword evidence="2" id="KW-0732">Signal</keyword>
<dbReference type="Gene3D" id="1.10.530.10">
    <property type="match status" value="1"/>
</dbReference>
<keyword evidence="5" id="KW-1185">Reference proteome</keyword>
<dbReference type="RefSeq" id="WP_008565166.1">
    <property type="nucleotide sequence ID" value="NZ_JH594502.1"/>
</dbReference>
<dbReference type="PANTHER" id="PTHR37423:SF2">
    <property type="entry name" value="MEMBRANE-BOUND LYTIC MUREIN TRANSGLYCOSYLASE C"/>
    <property type="match status" value="1"/>
</dbReference>
<dbReference type="OrthoDB" id="9815002at2"/>
<comment type="caution">
    <text evidence="4">The sequence shown here is derived from an EMBL/GenBank/DDBJ whole genome shotgun (WGS) entry which is preliminary data.</text>
</comment>
<dbReference type="STRING" id="999422.HMPREF9944_01248"/>
<dbReference type="CDD" id="cd13403">
    <property type="entry name" value="MLTF-like"/>
    <property type="match status" value="1"/>
</dbReference>
<dbReference type="HOGENOM" id="CLU_027494_2_1_10"/>
<dbReference type="Proteomes" id="UP000003167">
    <property type="component" value="Unassembled WGS sequence"/>
</dbReference>
<evidence type="ECO:0000256" key="2">
    <source>
        <dbReference type="SAM" id="SignalP"/>
    </source>
</evidence>
<protein>
    <recommendedName>
        <fullName evidence="3">Transglycosylase SLT domain-containing protein</fullName>
    </recommendedName>
</protein>
<dbReference type="SUPFAM" id="SSF53955">
    <property type="entry name" value="Lysozyme-like"/>
    <property type="match status" value="1"/>
</dbReference>
<feature type="chain" id="PRO_5003549926" description="Transglycosylase SLT domain-containing protein" evidence="2">
    <location>
        <begin position="20"/>
        <end position="406"/>
    </location>
</feature>
<dbReference type="PROSITE" id="PS51257">
    <property type="entry name" value="PROKAR_LIPOPROTEIN"/>
    <property type="match status" value="1"/>
</dbReference>
<dbReference type="EMBL" id="AGEK01000023">
    <property type="protein sequence ID" value="EHO70847.1"/>
    <property type="molecule type" value="Genomic_DNA"/>
</dbReference>
<organism evidence="4 5">
    <name type="scientific">Segatella maculosa OT 289</name>
    <dbReference type="NCBI Taxonomy" id="999422"/>
    <lineage>
        <taxon>Bacteria</taxon>
        <taxon>Pseudomonadati</taxon>
        <taxon>Bacteroidota</taxon>
        <taxon>Bacteroidia</taxon>
        <taxon>Bacteroidales</taxon>
        <taxon>Prevotellaceae</taxon>
        <taxon>Segatella</taxon>
    </lineage>
</organism>
<dbReference type="InterPro" id="IPR023346">
    <property type="entry name" value="Lysozyme-like_dom_sf"/>
</dbReference>
<evidence type="ECO:0000259" key="3">
    <source>
        <dbReference type="Pfam" id="PF01464"/>
    </source>
</evidence>
<comment type="similarity">
    <text evidence="1">Belongs to the transglycosylase Slt family.</text>
</comment>
<dbReference type="InterPro" id="IPR008258">
    <property type="entry name" value="Transglycosylase_SLT_dom_1"/>
</dbReference>
<evidence type="ECO:0000256" key="1">
    <source>
        <dbReference type="ARBA" id="ARBA00007734"/>
    </source>
</evidence>
<name>H1HM54_9BACT</name>